<evidence type="ECO:0000256" key="2">
    <source>
        <dbReference type="ARBA" id="ARBA00006581"/>
    </source>
</evidence>
<dbReference type="NCBIfam" id="NF001862">
    <property type="entry name" value="PRK00601.1"/>
    <property type="match status" value="1"/>
</dbReference>
<dbReference type="NCBIfam" id="TIGR00576">
    <property type="entry name" value="dut"/>
    <property type="match status" value="1"/>
</dbReference>
<dbReference type="PANTHER" id="PTHR11241">
    <property type="entry name" value="DEOXYURIDINE 5'-TRIPHOSPHATE NUCLEOTIDOHYDROLASE"/>
    <property type="match status" value="1"/>
</dbReference>
<organism evidence="7">
    <name type="scientific">Marseillevirus LCMAC102</name>
    <dbReference type="NCBI Taxonomy" id="2506603"/>
    <lineage>
        <taxon>Viruses</taxon>
        <taxon>Varidnaviria</taxon>
        <taxon>Bamfordvirae</taxon>
        <taxon>Nucleocytoviricota</taxon>
        <taxon>Megaviricetes</taxon>
        <taxon>Pimascovirales</taxon>
        <taxon>Pimascovirales incertae sedis</taxon>
        <taxon>Marseilleviridae</taxon>
    </lineage>
</organism>
<dbReference type="EMBL" id="MK500334">
    <property type="protein sequence ID" value="QBK86487.1"/>
    <property type="molecule type" value="Genomic_DNA"/>
</dbReference>
<dbReference type="GO" id="GO:0000287">
    <property type="term" value="F:magnesium ion binding"/>
    <property type="evidence" value="ECO:0007669"/>
    <property type="project" value="InterPro"/>
</dbReference>
<dbReference type="EC" id="3.6.1.23" evidence="3"/>
<dbReference type="Gene3D" id="2.70.40.10">
    <property type="match status" value="1"/>
</dbReference>
<dbReference type="InterPro" id="IPR032675">
    <property type="entry name" value="LRR_dom_sf"/>
</dbReference>
<dbReference type="InterPro" id="IPR008181">
    <property type="entry name" value="dUTPase"/>
</dbReference>
<dbReference type="PANTHER" id="PTHR11241:SF0">
    <property type="entry name" value="DEOXYURIDINE 5'-TRIPHOSPHATE NUCLEOTIDOHYDROLASE"/>
    <property type="match status" value="1"/>
</dbReference>
<dbReference type="InterPro" id="IPR036157">
    <property type="entry name" value="dUTPase-like_sf"/>
</dbReference>
<dbReference type="Pfam" id="PF00692">
    <property type="entry name" value="dUTPase"/>
    <property type="match status" value="1"/>
</dbReference>
<evidence type="ECO:0000256" key="5">
    <source>
        <dbReference type="ARBA" id="ARBA00023080"/>
    </source>
</evidence>
<evidence type="ECO:0000256" key="1">
    <source>
        <dbReference type="ARBA" id="ARBA00003495"/>
    </source>
</evidence>
<dbReference type="GO" id="GO:0046081">
    <property type="term" value="P:dUTP catabolic process"/>
    <property type="evidence" value="ECO:0007669"/>
    <property type="project" value="InterPro"/>
</dbReference>
<protein>
    <recommendedName>
        <fullName evidence="3">dUTP diphosphatase</fullName>
        <ecNumber evidence="3">3.6.1.23</ecNumber>
    </recommendedName>
</protein>
<dbReference type="InterPro" id="IPR029054">
    <property type="entry name" value="dUTPase-like"/>
</dbReference>
<keyword evidence="5" id="KW-0546">Nucleotide metabolism</keyword>
<comment type="function">
    <text evidence="1">This enzyme is involved in nucleotide metabolism: it produces dUMP, the immediate precursor of thymidine nucleotides and it decreases the intracellular concentration of dUTP so that uracil cannot be incorporated into DNA.</text>
</comment>
<reference evidence="7" key="1">
    <citation type="journal article" date="2019" name="MBio">
        <title>Virus Genomes from Deep Sea Sediments Expand the Ocean Megavirome and Support Independent Origins of Viral Gigantism.</title>
        <authorList>
            <person name="Backstrom D."/>
            <person name="Yutin N."/>
            <person name="Jorgensen S.L."/>
            <person name="Dharamshi J."/>
            <person name="Homa F."/>
            <person name="Zaremba-Niedwiedzka K."/>
            <person name="Spang A."/>
            <person name="Wolf Y.I."/>
            <person name="Koonin E.V."/>
            <person name="Ettema T.J."/>
        </authorList>
    </citation>
    <scope>NUCLEOTIDE SEQUENCE</scope>
</reference>
<comment type="similarity">
    <text evidence="2">Belongs to the dUTPase family.</text>
</comment>
<evidence type="ECO:0000256" key="3">
    <source>
        <dbReference type="ARBA" id="ARBA00012379"/>
    </source>
</evidence>
<dbReference type="GO" id="GO:0006226">
    <property type="term" value="P:dUMP biosynthetic process"/>
    <property type="evidence" value="ECO:0007669"/>
    <property type="project" value="InterPro"/>
</dbReference>
<dbReference type="GO" id="GO:0004170">
    <property type="term" value="F:dUTP diphosphatase activity"/>
    <property type="evidence" value="ECO:0007669"/>
    <property type="project" value="UniProtKB-EC"/>
</dbReference>
<dbReference type="Gene3D" id="3.80.10.10">
    <property type="entry name" value="Ribonuclease Inhibitor"/>
    <property type="match status" value="1"/>
</dbReference>
<dbReference type="SUPFAM" id="SSF52058">
    <property type="entry name" value="L domain-like"/>
    <property type="match status" value="1"/>
</dbReference>
<name>A0A481YU71_9VIRU</name>
<keyword evidence="4" id="KW-0378">Hydrolase</keyword>
<evidence type="ECO:0000256" key="4">
    <source>
        <dbReference type="ARBA" id="ARBA00022801"/>
    </source>
</evidence>
<proteinExistence type="inferred from homology"/>
<evidence type="ECO:0000259" key="6">
    <source>
        <dbReference type="Pfam" id="PF00692"/>
    </source>
</evidence>
<feature type="domain" description="dUTPase-like" evidence="6">
    <location>
        <begin position="223"/>
        <end position="347"/>
    </location>
</feature>
<gene>
    <name evidence="7" type="ORF">LCMAC102_02820</name>
</gene>
<dbReference type="SUPFAM" id="SSF51283">
    <property type="entry name" value="dUTPase-like"/>
    <property type="match status" value="1"/>
</dbReference>
<sequence length="348" mass="38095">MTFKKTLNDIEFKVIDGRLHCMYQQLTSLEGCPENVTDLVCGHNQLTSLDGCPDSVKTLWCFYNQLKSLDGCPNGVTELCCDSNQLKSLDGCPKGVTKLLCGHNQLKSLAGCPENVKMLKCYNNQLISLEGCPKNVTELNCDSNLLTSLEGCPESVVGLFCSKNQLTSLEGLPESVIVLDCGSNPLNSTYAGKSLKEIHSINQYKMNIQSIPYIKLKNGAYEPTCGSEFSVGSDLYAIEEYVIRPHGKSLISTGLAVEIPTGHFGWIAPRSSMGWEHHTSIGAGIIDSDYTGEIKVVLFNHSDEILKIHPGDRIAQLILLPYIKPKWIQKDKLPETERGSGGFGSTGK</sequence>
<accession>A0A481YU71</accession>
<dbReference type="CDD" id="cd07557">
    <property type="entry name" value="trimeric_dUTPase"/>
    <property type="match status" value="1"/>
</dbReference>
<dbReference type="InterPro" id="IPR033704">
    <property type="entry name" value="dUTPase_trimeric"/>
</dbReference>
<evidence type="ECO:0000313" key="7">
    <source>
        <dbReference type="EMBL" id="QBK86487.1"/>
    </source>
</evidence>